<sequence>MSKAPAPVSREGTGRGPRVARGGEGLLLGGRGLGVRLGRRRRSWRRARRTRRGAALGDLQQFHLEHERRATRDVRRGAAVAVGQVGRAHEAGLAAHLHLLHALRPAADDAVEREGRRLAPLVGAVELLAVGERALVVHLDDVRGLRGLARARLRLLVDEARLGLRRALFLGGLLQEGLALLLLTGRLGRLARHGELLNLRPEGLDVHHGLVALHLGGEAGLDEGQLLRGEVEHAHAPADGQAQRVQRLLIVGLRVGPRARTRGRGRGLRALGLLLLATRHNQRQGRHCPHLPHIFDSPCLASSAAFPPPPGATYYRTGADSRFPSNSLRSNHSHGRERLTAAAGRNQLGKPQEHHRAEDGADEARGRGGTPIAPPDECGEKASHEGASHSQQRGADEAHLLFARHDGPGEQPHNEAEDDPATQPHGDSSRAWGAPPRQRGAVCPSRSTMGAGSATSLHPCGDHPTLWCAHGERAPREGIVVLDELLFVLAAIHQRPQVPAPFGKPLGTGRGHRDALPRRQQGHLRLAREPVRGLNEGIGRHVEGHPGGAPGGLGALVAHRHASSKGAVGQCVRGALDRGEDQVRSSAQAHPVAGPRVVGFQQLAHRIQTVRPRADVPRAIRHLRPPHAGHGGTDPCFQHGHLGAGQQRGRGGERRAGRQREGQRGDGTGRRTLVAHRGGGPQGQGGLPASERTHGGDHEVRPGAHGDVGAHPGVVGLHEFRHGFGAVHPGGHEIGPRGEAHRPLEFHGGALARLQGHADSFSHLEVRRGEPRILGEERLHLGRALRGAVVAHGGGEARGALEAGGASHAGDDEVWAGAHGHAIAEEEVVALLQLVHGLGGLHPRGHGVGAFGQGHRHRGNPQHLALALGQRCRRGTAHPEAGLGGCGFREKGDIHVGRSADGARVAHRDLRQEGSGGQEAVRCLHLGEEEVRPHTEGHGQTGPRVVRLGQFLDRILRIDEGPHIPASLGNHRLSGHGHVQRGALVRVQQPCLRGANAQVRGGEVHVHREQQVNGGTGTANPLVARGDGGPEGTARQRAGGATDRGHPQVRRLR</sequence>
<evidence type="ECO:0000313" key="3">
    <source>
        <dbReference type="Proteomes" id="UP000032702"/>
    </source>
</evidence>
<feature type="compositionally biased region" description="Basic and acidic residues" evidence="1">
    <location>
        <begin position="691"/>
        <end position="704"/>
    </location>
</feature>
<feature type="region of interest" description="Disordered" evidence="1">
    <location>
        <begin position="311"/>
        <end position="456"/>
    </location>
</feature>
<feature type="region of interest" description="Disordered" evidence="1">
    <location>
        <begin position="1010"/>
        <end position="1053"/>
    </location>
</feature>
<feature type="region of interest" description="Disordered" evidence="1">
    <location>
        <begin position="1"/>
        <end position="25"/>
    </location>
</feature>
<gene>
    <name evidence="2" type="ORF">STIAU_0800</name>
</gene>
<dbReference type="EMBL" id="AAMD01000023">
    <property type="protein sequence ID" value="EAU68025.1"/>
    <property type="molecule type" value="Genomic_DNA"/>
</dbReference>
<evidence type="ECO:0000313" key="2">
    <source>
        <dbReference type="EMBL" id="EAU68025.1"/>
    </source>
</evidence>
<dbReference type="AlphaFoldDB" id="Q097V6"/>
<feature type="compositionally biased region" description="Basic and acidic residues" evidence="1">
    <location>
        <begin position="650"/>
        <end position="669"/>
    </location>
</feature>
<evidence type="ECO:0000256" key="1">
    <source>
        <dbReference type="SAM" id="MobiDB-lite"/>
    </source>
</evidence>
<accession>Q097V6</accession>
<feature type="compositionally biased region" description="Basic and acidic residues" evidence="1">
    <location>
        <begin position="351"/>
        <end position="366"/>
    </location>
</feature>
<feature type="compositionally biased region" description="Basic and acidic residues" evidence="1">
    <location>
        <begin position="378"/>
        <end position="387"/>
    </location>
</feature>
<feature type="region of interest" description="Disordered" evidence="1">
    <location>
        <begin position="622"/>
        <end position="712"/>
    </location>
</feature>
<feature type="compositionally biased region" description="Basic and acidic residues" evidence="1">
    <location>
        <begin position="394"/>
        <end position="415"/>
    </location>
</feature>
<proteinExistence type="predicted"/>
<comment type="caution">
    <text evidence="2">The sequence shown here is derived from an EMBL/GenBank/DDBJ whole genome shotgun (WGS) entry which is preliminary data.</text>
</comment>
<reference evidence="2 3" key="1">
    <citation type="submission" date="2006-04" db="EMBL/GenBank/DDBJ databases">
        <authorList>
            <person name="Nierman W.C."/>
        </authorList>
    </citation>
    <scope>NUCLEOTIDE SEQUENCE [LARGE SCALE GENOMIC DNA]</scope>
    <source>
        <strain evidence="2 3">DW4/3-1</strain>
    </source>
</reference>
<name>Q097V6_STIAD</name>
<dbReference type="Proteomes" id="UP000032702">
    <property type="component" value="Unassembled WGS sequence"/>
</dbReference>
<feature type="compositionally biased region" description="Gly residues" evidence="1">
    <location>
        <begin position="677"/>
        <end position="686"/>
    </location>
</feature>
<organism evidence="2 3">
    <name type="scientific">Stigmatella aurantiaca (strain DW4/3-1)</name>
    <dbReference type="NCBI Taxonomy" id="378806"/>
    <lineage>
        <taxon>Bacteria</taxon>
        <taxon>Pseudomonadati</taxon>
        <taxon>Myxococcota</taxon>
        <taxon>Myxococcia</taxon>
        <taxon>Myxococcales</taxon>
        <taxon>Cystobacterineae</taxon>
        <taxon>Archangiaceae</taxon>
        <taxon>Stigmatella</taxon>
    </lineage>
</organism>
<protein>
    <submittedName>
        <fullName evidence="2">NTR</fullName>
    </submittedName>
</protein>
<feature type="compositionally biased region" description="Polar residues" evidence="1">
    <location>
        <begin position="445"/>
        <end position="456"/>
    </location>
</feature>